<feature type="compositionally biased region" description="Acidic residues" evidence="6">
    <location>
        <begin position="90"/>
        <end position="102"/>
    </location>
</feature>
<keyword evidence="4" id="KW-0804">Transcription</keyword>
<dbReference type="EMBL" id="QXFU01000771">
    <property type="protein sequence ID" value="KAE9021166.1"/>
    <property type="molecule type" value="Genomic_DNA"/>
</dbReference>
<sequence length="446" mass="49711">MERSSRRDRSRDPEEDPSSDTGTNTRLRSRCSRDTRSSTADSTSDGADTDTSTGASHAAEETPAQRRPGRRRGAGAAARKAAEETRHSDEDEVDEVEDEDEDLGGRKRSLSNVSTTSSTSASSLASEPLTEEQRRARLEQLVAELEQKKKMVEDGTLAEFCRRVAAFKEERNRLLQTAELHKNLQLKNGQDLYKFEVQRAQHLWENERKVLKDELLAKVDAVRDKLQAEMEALSEPGAKVTKPEQKPAAREADKPSVDVAAAVKGDKKANEPDQEEGEVSEPPATTKQVPIVKRRKMDTTAYTDPVEVSKLLPVEAVRLPFDDLTSDIAAIVGDRKQTAQTTVERLPNAGNLPFKLERRRLLCGKYVFEDGDEVQVSMPLVHEDYTGTISSITDDAIYIKLALGQKARIYLPHLERRRCEIKPLLRGTSSTGSLQSMGWSEYDASY</sequence>
<keyword evidence="3" id="KW-0805">Transcription regulation</keyword>
<protein>
    <submittedName>
        <fullName evidence="9">Uncharacterized protein</fullName>
    </submittedName>
</protein>
<evidence type="ECO:0000256" key="5">
    <source>
        <dbReference type="ARBA" id="ARBA00023242"/>
    </source>
</evidence>
<dbReference type="Pfam" id="PF08598">
    <property type="entry name" value="Sds3"/>
    <property type="match status" value="1"/>
</dbReference>
<dbReference type="Proteomes" id="UP000429607">
    <property type="component" value="Unassembled WGS sequence"/>
</dbReference>
<evidence type="ECO:0000256" key="4">
    <source>
        <dbReference type="ARBA" id="ARBA00023163"/>
    </source>
</evidence>
<evidence type="ECO:0000256" key="1">
    <source>
        <dbReference type="ARBA" id="ARBA00004123"/>
    </source>
</evidence>
<dbReference type="Proteomes" id="UP000434957">
    <property type="component" value="Unassembled WGS sequence"/>
</dbReference>
<dbReference type="InterPro" id="IPR013907">
    <property type="entry name" value="Sds3"/>
</dbReference>
<evidence type="ECO:0000313" key="7">
    <source>
        <dbReference type="EMBL" id="KAE9021166.1"/>
    </source>
</evidence>
<evidence type="ECO:0000256" key="6">
    <source>
        <dbReference type="SAM" id="MobiDB-lite"/>
    </source>
</evidence>
<feature type="region of interest" description="Disordered" evidence="6">
    <location>
        <begin position="233"/>
        <end position="292"/>
    </location>
</feature>
<dbReference type="OrthoDB" id="70376at2759"/>
<feature type="region of interest" description="Disordered" evidence="6">
    <location>
        <begin position="1"/>
        <end position="133"/>
    </location>
</feature>
<evidence type="ECO:0000313" key="12">
    <source>
        <dbReference type="Proteomes" id="UP000435112"/>
    </source>
</evidence>
<feature type="compositionally biased region" description="Low complexity" evidence="6">
    <location>
        <begin position="37"/>
        <end position="56"/>
    </location>
</feature>
<evidence type="ECO:0000256" key="2">
    <source>
        <dbReference type="ARBA" id="ARBA00022491"/>
    </source>
</evidence>
<evidence type="ECO:0000256" key="3">
    <source>
        <dbReference type="ARBA" id="ARBA00023015"/>
    </source>
</evidence>
<feature type="compositionally biased region" description="Basic and acidic residues" evidence="6">
    <location>
        <begin position="80"/>
        <end position="89"/>
    </location>
</feature>
<dbReference type="EMBL" id="QXFV01000767">
    <property type="protein sequence ID" value="KAE9027076.1"/>
    <property type="molecule type" value="Genomic_DNA"/>
</dbReference>
<proteinExistence type="predicted"/>
<evidence type="ECO:0000313" key="10">
    <source>
        <dbReference type="Proteomes" id="UP000429607"/>
    </source>
</evidence>
<dbReference type="GO" id="GO:0005654">
    <property type="term" value="C:nucleoplasm"/>
    <property type="evidence" value="ECO:0007669"/>
    <property type="project" value="UniProtKB-ARBA"/>
</dbReference>
<evidence type="ECO:0000313" key="11">
    <source>
        <dbReference type="Proteomes" id="UP000434957"/>
    </source>
</evidence>
<comment type="caution">
    <text evidence="9">The sequence shown here is derived from an EMBL/GenBank/DDBJ whole genome shotgun (WGS) entry which is preliminary data.</text>
</comment>
<dbReference type="GO" id="GO:0010468">
    <property type="term" value="P:regulation of gene expression"/>
    <property type="evidence" value="ECO:0007669"/>
    <property type="project" value="UniProtKB-ARBA"/>
</dbReference>
<dbReference type="Proteomes" id="UP000435112">
    <property type="component" value="Unassembled WGS sequence"/>
</dbReference>
<accession>A0A6A4FHC0</accession>
<feature type="compositionally biased region" description="Basic and acidic residues" evidence="6">
    <location>
        <begin position="1"/>
        <end position="12"/>
    </location>
</feature>
<feature type="compositionally biased region" description="Basic and acidic residues" evidence="6">
    <location>
        <begin position="241"/>
        <end position="256"/>
    </location>
</feature>
<dbReference type="AlphaFoldDB" id="A0A6A4FHC0"/>
<evidence type="ECO:0000313" key="8">
    <source>
        <dbReference type="EMBL" id="KAE9027076.1"/>
    </source>
</evidence>
<gene>
    <name evidence="8" type="ORF">PR001_g12050</name>
    <name evidence="7" type="ORF">PR002_g12324</name>
    <name evidence="9" type="ORF">PR003_g12782</name>
</gene>
<keyword evidence="5" id="KW-0539">Nucleus</keyword>
<organism evidence="9 11">
    <name type="scientific">Phytophthora rubi</name>
    <dbReference type="NCBI Taxonomy" id="129364"/>
    <lineage>
        <taxon>Eukaryota</taxon>
        <taxon>Sar</taxon>
        <taxon>Stramenopiles</taxon>
        <taxon>Oomycota</taxon>
        <taxon>Peronosporomycetes</taxon>
        <taxon>Peronosporales</taxon>
        <taxon>Peronosporaceae</taxon>
        <taxon>Phytophthora</taxon>
    </lineage>
</organism>
<keyword evidence="2" id="KW-0678">Repressor</keyword>
<dbReference type="SMART" id="SM01401">
    <property type="entry name" value="Sds3"/>
    <property type="match status" value="1"/>
</dbReference>
<reference evidence="9 11" key="1">
    <citation type="submission" date="2018-08" db="EMBL/GenBank/DDBJ databases">
        <title>Genomic investigation of the strawberry pathogen Phytophthora fragariae indicates pathogenicity is determined by transcriptional variation in three key races.</title>
        <authorList>
            <person name="Adams T.M."/>
            <person name="Armitage A.D."/>
            <person name="Sobczyk M.K."/>
            <person name="Bates H.J."/>
            <person name="Dunwell J.M."/>
            <person name="Nellist C.F."/>
            <person name="Harrison R.J."/>
        </authorList>
    </citation>
    <scope>NUCLEOTIDE SEQUENCE [LARGE SCALE GENOMIC DNA]</scope>
    <source>
        <strain evidence="8 10">SCRP249</strain>
        <strain evidence="7 12">SCRP324</strain>
        <strain evidence="9 11">SCRP333</strain>
    </source>
</reference>
<evidence type="ECO:0000313" key="9">
    <source>
        <dbReference type="EMBL" id="KAE9335894.1"/>
    </source>
</evidence>
<dbReference type="EMBL" id="QXFT01000782">
    <property type="protein sequence ID" value="KAE9335894.1"/>
    <property type="molecule type" value="Genomic_DNA"/>
</dbReference>
<feature type="compositionally biased region" description="Low complexity" evidence="6">
    <location>
        <begin position="110"/>
        <end position="126"/>
    </location>
</feature>
<keyword evidence="11" id="KW-1185">Reference proteome</keyword>
<comment type="subcellular location">
    <subcellularLocation>
        <location evidence="1">Nucleus</location>
    </subcellularLocation>
</comment>
<name>A0A6A4FHC0_9STRA</name>